<protein>
    <submittedName>
        <fullName evidence="1">Glycosyltransferase family 15 protein</fullName>
    </submittedName>
</protein>
<name>A0ACB8TVG8_9APHY</name>
<gene>
    <name evidence="1" type="ORF">BDY19DRAFT_895547</name>
</gene>
<dbReference type="EMBL" id="MU274926">
    <property type="protein sequence ID" value="KAI0086043.1"/>
    <property type="molecule type" value="Genomic_DNA"/>
</dbReference>
<feature type="non-terminal residue" evidence="1">
    <location>
        <position position="1"/>
    </location>
</feature>
<reference evidence="1" key="1">
    <citation type="journal article" date="2021" name="Environ. Microbiol.">
        <title>Gene family expansions and transcriptome signatures uncover fungal adaptations to wood decay.</title>
        <authorList>
            <person name="Hage H."/>
            <person name="Miyauchi S."/>
            <person name="Viragh M."/>
            <person name="Drula E."/>
            <person name="Min B."/>
            <person name="Chaduli D."/>
            <person name="Navarro D."/>
            <person name="Favel A."/>
            <person name="Norest M."/>
            <person name="Lesage-Meessen L."/>
            <person name="Balint B."/>
            <person name="Merenyi Z."/>
            <person name="de Eugenio L."/>
            <person name="Morin E."/>
            <person name="Martinez A.T."/>
            <person name="Baldrian P."/>
            <person name="Stursova M."/>
            <person name="Martinez M.J."/>
            <person name="Novotny C."/>
            <person name="Magnuson J.K."/>
            <person name="Spatafora J.W."/>
            <person name="Maurice S."/>
            <person name="Pangilinan J."/>
            <person name="Andreopoulos W."/>
            <person name="LaButti K."/>
            <person name="Hundley H."/>
            <person name="Na H."/>
            <person name="Kuo A."/>
            <person name="Barry K."/>
            <person name="Lipzen A."/>
            <person name="Henrissat B."/>
            <person name="Riley R."/>
            <person name="Ahrendt S."/>
            <person name="Nagy L.G."/>
            <person name="Grigoriev I.V."/>
            <person name="Martin F."/>
            <person name="Rosso M.N."/>
        </authorList>
    </citation>
    <scope>NUCLEOTIDE SEQUENCE</scope>
    <source>
        <strain evidence="1">CBS 384.51</strain>
    </source>
</reference>
<accession>A0ACB8TVG8</accession>
<proteinExistence type="predicted"/>
<keyword evidence="2" id="KW-1185">Reference proteome</keyword>
<sequence>VAVHLLLTFTNGSYGRVASFSGFKETICAPPAPHQYTANETPPQHEFLPGRANATLLMLARNDEVDGAARSIQTLEDRFNHKFHYPWVFLNDVPFDQTFIDMVKNLASGPVYFGLIPHDHWYQPDWIDEQKAEAARNELVEKGVIYGGTVSYRNMCRFNSGFFYRHPLLRQFSWYWRVEPDIKYYCDINYDPFHFMEKNDKVYGFTILTYEFMETIPTLWETTRNFMSKFPQFVNKNNLMSVVSDNGGESYNGCHFWSNFEIARLDFWRGEAYSKYFDFLESTGGFYYERWGDAPVHSIAASLFLRADQIHYFSDVGYEHSPNMHCPRDKATWQSNRCSCRPDNGFDYSPMSCLPKWEDFQKHHRHSRSLGNLTLP</sequence>
<organism evidence="1 2">
    <name type="scientific">Irpex rosettiformis</name>
    <dbReference type="NCBI Taxonomy" id="378272"/>
    <lineage>
        <taxon>Eukaryota</taxon>
        <taxon>Fungi</taxon>
        <taxon>Dikarya</taxon>
        <taxon>Basidiomycota</taxon>
        <taxon>Agaricomycotina</taxon>
        <taxon>Agaricomycetes</taxon>
        <taxon>Polyporales</taxon>
        <taxon>Irpicaceae</taxon>
        <taxon>Irpex</taxon>
    </lineage>
</organism>
<comment type="caution">
    <text evidence="1">The sequence shown here is derived from an EMBL/GenBank/DDBJ whole genome shotgun (WGS) entry which is preliminary data.</text>
</comment>
<evidence type="ECO:0000313" key="2">
    <source>
        <dbReference type="Proteomes" id="UP001055072"/>
    </source>
</evidence>
<dbReference type="Proteomes" id="UP001055072">
    <property type="component" value="Unassembled WGS sequence"/>
</dbReference>
<evidence type="ECO:0000313" key="1">
    <source>
        <dbReference type="EMBL" id="KAI0086043.1"/>
    </source>
</evidence>